<dbReference type="EMBL" id="ML978960">
    <property type="protein sequence ID" value="KAF1931953.1"/>
    <property type="molecule type" value="Genomic_DNA"/>
</dbReference>
<feature type="chain" id="PRO_5025389119" evidence="3">
    <location>
        <begin position="21"/>
        <end position="290"/>
    </location>
</feature>
<protein>
    <submittedName>
        <fullName evidence="4">Uncharacterized protein</fullName>
    </submittedName>
</protein>
<keyword evidence="3" id="KW-0732">Signal</keyword>
<evidence type="ECO:0000313" key="5">
    <source>
        <dbReference type="Proteomes" id="UP000800082"/>
    </source>
</evidence>
<keyword evidence="2" id="KW-0812">Transmembrane</keyword>
<keyword evidence="2" id="KW-0472">Membrane</keyword>
<organism evidence="4 5">
    <name type="scientific">Didymella exigua CBS 183.55</name>
    <dbReference type="NCBI Taxonomy" id="1150837"/>
    <lineage>
        <taxon>Eukaryota</taxon>
        <taxon>Fungi</taxon>
        <taxon>Dikarya</taxon>
        <taxon>Ascomycota</taxon>
        <taxon>Pezizomycotina</taxon>
        <taxon>Dothideomycetes</taxon>
        <taxon>Pleosporomycetidae</taxon>
        <taxon>Pleosporales</taxon>
        <taxon>Pleosporineae</taxon>
        <taxon>Didymellaceae</taxon>
        <taxon>Didymella</taxon>
    </lineage>
</organism>
<dbReference type="Proteomes" id="UP000800082">
    <property type="component" value="Unassembled WGS sequence"/>
</dbReference>
<feature type="region of interest" description="Disordered" evidence="1">
    <location>
        <begin position="270"/>
        <end position="290"/>
    </location>
</feature>
<accession>A0A6A5RWI5</accession>
<dbReference type="GeneID" id="54355496"/>
<evidence type="ECO:0000313" key="4">
    <source>
        <dbReference type="EMBL" id="KAF1931953.1"/>
    </source>
</evidence>
<sequence>MLSIFWFAIQFLVLLRTISASPLPHHQNHAKRSVSGQNVGSGFAIAICVLFLATTFYYLGTRHERTKAWFIKRNAPAQPEHSSGSGVVSEAQRHRRQISCPLAVSSSAPIKPYDDPIEVPTPSLRYYEMPVEEIYEMGPPSPIKPPSRARLSLDRKPWWLKHSEDQEQGRSEGAIRSKSIHSWFKSVRGSSNIEAIASPLDITHSCSAETCRAVLDNMERASGGSSLLDWSGLDHIRGKYFRALGDAFVSRHRPSAALHQEAGFYIKTSEDHVTPPSKPNAPLNLVSLDQ</sequence>
<dbReference type="AlphaFoldDB" id="A0A6A5RWI5"/>
<proteinExistence type="predicted"/>
<keyword evidence="5" id="KW-1185">Reference proteome</keyword>
<feature type="transmembrane region" description="Helical" evidence="2">
    <location>
        <begin position="39"/>
        <end position="59"/>
    </location>
</feature>
<evidence type="ECO:0000256" key="3">
    <source>
        <dbReference type="SAM" id="SignalP"/>
    </source>
</evidence>
<dbReference type="OrthoDB" id="3771823at2759"/>
<evidence type="ECO:0000256" key="2">
    <source>
        <dbReference type="SAM" id="Phobius"/>
    </source>
</evidence>
<gene>
    <name evidence="4" type="ORF">M421DRAFT_90146</name>
</gene>
<name>A0A6A5RWI5_9PLEO</name>
<evidence type="ECO:0000256" key="1">
    <source>
        <dbReference type="SAM" id="MobiDB-lite"/>
    </source>
</evidence>
<feature type="signal peptide" evidence="3">
    <location>
        <begin position="1"/>
        <end position="20"/>
    </location>
</feature>
<reference evidence="4" key="1">
    <citation type="journal article" date="2020" name="Stud. Mycol.">
        <title>101 Dothideomycetes genomes: a test case for predicting lifestyles and emergence of pathogens.</title>
        <authorList>
            <person name="Haridas S."/>
            <person name="Albert R."/>
            <person name="Binder M."/>
            <person name="Bloem J."/>
            <person name="Labutti K."/>
            <person name="Salamov A."/>
            <person name="Andreopoulos B."/>
            <person name="Baker S."/>
            <person name="Barry K."/>
            <person name="Bills G."/>
            <person name="Bluhm B."/>
            <person name="Cannon C."/>
            <person name="Castanera R."/>
            <person name="Culley D."/>
            <person name="Daum C."/>
            <person name="Ezra D."/>
            <person name="Gonzalez J."/>
            <person name="Henrissat B."/>
            <person name="Kuo A."/>
            <person name="Liang C."/>
            <person name="Lipzen A."/>
            <person name="Lutzoni F."/>
            <person name="Magnuson J."/>
            <person name="Mondo S."/>
            <person name="Nolan M."/>
            <person name="Ohm R."/>
            <person name="Pangilinan J."/>
            <person name="Park H.-J."/>
            <person name="Ramirez L."/>
            <person name="Alfaro M."/>
            <person name="Sun H."/>
            <person name="Tritt A."/>
            <person name="Yoshinaga Y."/>
            <person name="Zwiers L.-H."/>
            <person name="Turgeon B."/>
            <person name="Goodwin S."/>
            <person name="Spatafora J."/>
            <person name="Crous P."/>
            <person name="Grigoriev I."/>
        </authorList>
    </citation>
    <scope>NUCLEOTIDE SEQUENCE</scope>
    <source>
        <strain evidence="4">CBS 183.55</strain>
    </source>
</reference>
<dbReference type="RefSeq" id="XP_033452201.1">
    <property type="nucleotide sequence ID" value="XM_033597829.1"/>
</dbReference>
<keyword evidence="2" id="KW-1133">Transmembrane helix</keyword>